<proteinExistence type="predicted"/>
<dbReference type="KEGG" id="pry:Prubr_61310"/>
<dbReference type="EMBL" id="AP023359">
    <property type="protein sequence ID" value="BCJ69110.1"/>
    <property type="molecule type" value="Genomic_DNA"/>
</dbReference>
<dbReference type="SUPFAM" id="SSF48452">
    <property type="entry name" value="TPR-like"/>
    <property type="match status" value="1"/>
</dbReference>
<evidence type="ECO:0008006" key="3">
    <source>
        <dbReference type="Google" id="ProtNLM"/>
    </source>
</evidence>
<gene>
    <name evidence="1" type="ORF">Prubr_61310</name>
</gene>
<accession>A0A810N7W1</accession>
<dbReference type="Proteomes" id="UP000680866">
    <property type="component" value="Chromosome"/>
</dbReference>
<organism evidence="1 2">
    <name type="scientific">Polymorphospora rubra</name>
    <dbReference type="NCBI Taxonomy" id="338584"/>
    <lineage>
        <taxon>Bacteria</taxon>
        <taxon>Bacillati</taxon>
        <taxon>Actinomycetota</taxon>
        <taxon>Actinomycetes</taxon>
        <taxon>Micromonosporales</taxon>
        <taxon>Micromonosporaceae</taxon>
        <taxon>Polymorphospora</taxon>
    </lineage>
</organism>
<dbReference type="RefSeq" id="WP_212818223.1">
    <property type="nucleotide sequence ID" value="NZ_AP023359.1"/>
</dbReference>
<dbReference type="InterPro" id="IPR011990">
    <property type="entry name" value="TPR-like_helical_dom_sf"/>
</dbReference>
<dbReference type="Gene3D" id="1.25.40.10">
    <property type="entry name" value="Tetratricopeptide repeat domain"/>
    <property type="match status" value="1"/>
</dbReference>
<protein>
    <recommendedName>
        <fullName evidence="3">Tetratricopeptide repeat protein</fullName>
    </recommendedName>
</protein>
<evidence type="ECO:0000313" key="2">
    <source>
        <dbReference type="Proteomes" id="UP000680866"/>
    </source>
</evidence>
<evidence type="ECO:0000313" key="1">
    <source>
        <dbReference type="EMBL" id="BCJ69110.1"/>
    </source>
</evidence>
<name>A0A810N7W1_9ACTN</name>
<keyword evidence="2" id="KW-1185">Reference proteome</keyword>
<reference evidence="1" key="1">
    <citation type="submission" date="2020-08" db="EMBL/GenBank/DDBJ databases">
        <title>Whole genome shotgun sequence of Polymorphospora rubra NBRC 101157.</title>
        <authorList>
            <person name="Komaki H."/>
            <person name="Tamura T."/>
        </authorList>
    </citation>
    <scope>NUCLEOTIDE SEQUENCE</scope>
    <source>
        <strain evidence="1">NBRC 101157</strain>
    </source>
</reference>
<dbReference type="AlphaFoldDB" id="A0A810N7W1"/>
<sequence>MDAADLDYRTRTLNGCIPPDLVSRLIELGHGAEVEVQAGRGEWFCARERARLLAGQDRQAEALEVLAPYVATGWWNAAETMAGLLEEWGRVEEAIVLARPYAEAGDRLALRFFARLLGRYGRGDEAFALLRPYIEEWFLAAALVEISEGVGRDEDAAALLAARIEEPKHSCGAPSCRYRGIEPSNAVGLLATIRERQGRIDDAIALLHTRDATSVNGRDQLADLLARHDRIEELRTYAATEYHGHAAQRLAEVLEQRGDVAGAIAVYRQPGDSAARQVHGTVQLAQLLVRHDRGDEATEVLRLLADSPGGAEDWIVHTLCTHYADQGRAEDGLAYLDSLKARRGKEYWEFFQMRLPLMVACGRREEAIEQTRAHPEGGTWYAVQAIAELLADAGRIEEAVAILEQHESVLSSTLAGHLIDLGRVKDAVTLLQQRKPRPAMRMWTGAPTDVPPF</sequence>